<gene>
    <name evidence="9" type="ORF">CLV84_3117</name>
</gene>
<feature type="domain" description="Response regulatory" evidence="7">
    <location>
        <begin position="10"/>
        <end position="126"/>
    </location>
</feature>
<dbReference type="RefSeq" id="WP_104420648.1">
    <property type="nucleotide sequence ID" value="NZ_PTJC01000006.1"/>
</dbReference>
<reference evidence="9 10" key="1">
    <citation type="submission" date="2018-02" db="EMBL/GenBank/DDBJ databases">
        <title>Genomic Encyclopedia of Archaeal and Bacterial Type Strains, Phase II (KMG-II): from individual species to whole genera.</title>
        <authorList>
            <person name="Goeker M."/>
        </authorList>
    </citation>
    <scope>NUCLEOTIDE SEQUENCE [LARGE SCALE GENOMIC DNA]</scope>
    <source>
        <strain evidence="9 10">DSM 29526</strain>
    </source>
</reference>
<organism evidence="9 10">
    <name type="scientific">Neolewinella xylanilytica</name>
    <dbReference type="NCBI Taxonomy" id="1514080"/>
    <lineage>
        <taxon>Bacteria</taxon>
        <taxon>Pseudomonadati</taxon>
        <taxon>Bacteroidota</taxon>
        <taxon>Saprospiria</taxon>
        <taxon>Saprospirales</taxon>
        <taxon>Lewinellaceae</taxon>
        <taxon>Neolewinella</taxon>
    </lineage>
</organism>
<protein>
    <submittedName>
        <fullName evidence="9">LytTR family two component transcriptional regulator</fullName>
    </submittedName>
</protein>
<proteinExistence type="predicted"/>
<comment type="caution">
    <text evidence="9">The sequence shown here is derived from an EMBL/GenBank/DDBJ whole genome shotgun (WGS) entry which is preliminary data.</text>
</comment>
<dbReference type="InterPro" id="IPR011006">
    <property type="entry name" value="CheY-like_superfamily"/>
</dbReference>
<accession>A0A2S6I4V6</accession>
<dbReference type="AlphaFoldDB" id="A0A2S6I4V6"/>
<evidence type="ECO:0000256" key="1">
    <source>
        <dbReference type="ARBA" id="ARBA00022553"/>
    </source>
</evidence>
<feature type="modified residue" description="4-aspartylphosphate" evidence="6">
    <location>
        <position position="60"/>
    </location>
</feature>
<dbReference type="Gene3D" id="3.40.50.2300">
    <property type="match status" value="1"/>
</dbReference>
<dbReference type="PANTHER" id="PTHR48111">
    <property type="entry name" value="REGULATOR OF RPOS"/>
    <property type="match status" value="1"/>
</dbReference>
<dbReference type="SMART" id="SM00850">
    <property type="entry name" value="LytTR"/>
    <property type="match status" value="1"/>
</dbReference>
<evidence type="ECO:0000259" key="7">
    <source>
        <dbReference type="PROSITE" id="PS50110"/>
    </source>
</evidence>
<evidence type="ECO:0000313" key="9">
    <source>
        <dbReference type="EMBL" id="PPK86196.1"/>
    </source>
</evidence>
<dbReference type="InterPro" id="IPR001789">
    <property type="entry name" value="Sig_transdc_resp-reg_receiver"/>
</dbReference>
<dbReference type="SMART" id="SM00448">
    <property type="entry name" value="REC"/>
    <property type="match status" value="1"/>
</dbReference>
<dbReference type="PROSITE" id="PS50930">
    <property type="entry name" value="HTH_LYTTR"/>
    <property type="match status" value="1"/>
</dbReference>
<dbReference type="SUPFAM" id="SSF52172">
    <property type="entry name" value="CheY-like"/>
    <property type="match status" value="1"/>
</dbReference>
<dbReference type="InterPro" id="IPR007492">
    <property type="entry name" value="LytTR_DNA-bd_dom"/>
</dbReference>
<dbReference type="PANTHER" id="PTHR48111:SF1">
    <property type="entry name" value="TWO-COMPONENT RESPONSE REGULATOR ORR33"/>
    <property type="match status" value="1"/>
</dbReference>
<dbReference type="PROSITE" id="PS50110">
    <property type="entry name" value="RESPONSE_REGULATORY"/>
    <property type="match status" value="1"/>
</dbReference>
<evidence type="ECO:0000256" key="6">
    <source>
        <dbReference type="PROSITE-ProRule" id="PRU00169"/>
    </source>
</evidence>
<evidence type="ECO:0000256" key="4">
    <source>
        <dbReference type="ARBA" id="ARBA00023125"/>
    </source>
</evidence>
<dbReference type="GO" id="GO:0032993">
    <property type="term" value="C:protein-DNA complex"/>
    <property type="evidence" value="ECO:0007669"/>
    <property type="project" value="TreeGrafter"/>
</dbReference>
<dbReference type="Pfam" id="PF04397">
    <property type="entry name" value="LytTR"/>
    <property type="match status" value="1"/>
</dbReference>
<evidence type="ECO:0000256" key="3">
    <source>
        <dbReference type="ARBA" id="ARBA00023015"/>
    </source>
</evidence>
<keyword evidence="10" id="KW-1185">Reference proteome</keyword>
<keyword evidence="4" id="KW-0238">DNA-binding</keyword>
<dbReference type="InterPro" id="IPR039420">
    <property type="entry name" value="WalR-like"/>
</dbReference>
<dbReference type="GO" id="GO:0000976">
    <property type="term" value="F:transcription cis-regulatory region binding"/>
    <property type="evidence" value="ECO:0007669"/>
    <property type="project" value="TreeGrafter"/>
</dbReference>
<name>A0A2S6I4V6_9BACT</name>
<dbReference type="Pfam" id="PF00072">
    <property type="entry name" value="Response_reg"/>
    <property type="match status" value="1"/>
</dbReference>
<evidence type="ECO:0000313" key="10">
    <source>
        <dbReference type="Proteomes" id="UP000237662"/>
    </source>
</evidence>
<keyword evidence="1 6" id="KW-0597">Phosphoprotein</keyword>
<keyword evidence="5" id="KW-0804">Transcription</keyword>
<evidence type="ECO:0000256" key="2">
    <source>
        <dbReference type="ARBA" id="ARBA00023012"/>
    </source>
</evidence>
<dbReference type="OrthoDB" id="1646880at2"/>
<dbReference type="GO" id="GO:0005829">
    <property type="term" value="C:cytosol"/>
    <property type="evidence" value="ECO:0007669"/>
    <property type="project" value="TreeGrafter"/>
</dbReference>
<keyword evidence="2" id="KW-0902">Two-component regulatory system</keyword>
<dbReference type="CDD" id="cd17534">
    <property type="entry name" value="REC_DC-like"/>
    <property type="match status" value="1"/>
</dbReference>
<keyword evidence="3" id="KW-0805">Transcription regulation</keyword>
<evidence type="ECO:0000259" key="8">
    <source>
        <dbReference type="PROSITE" id="PS50930"/>
    </source>
</evidence>
<evidence type="ECO:0000256" key="5">
    <source>
        <dbReference type="ARBA" id="ARBA00023163"/>
    </source>
</evidence>
<sequence>MDNFSTTGYRILILEDEFIIAETLTRQLERNHHVVVGQAISYAEAVSLFHDQQPDLALLDIRVSGNKTGIDFAHYLRAQEPGIPFIFLTSQVDAGYLDRVKQTMPSGCLSKPIQLKSLLATIEVAIFNHLSQRAVCEVVTLRDGRATHRVPLNTIEYVEADHVYVKVHLSDNSNLVLRNTLSDLVSQLGQENLLQTHRSYAVNPQKITRYDRDFVYLREKQVPVSRGRRASVENRL</sequence>
<dbReference type="Proteomes" id="UP000237662">
    <property type="component" value="Unassembled WGS sequence"/>
</dbReference>
<dbReference type="GO" id="GO:0000156">
    <property type="term" value="F:phosphorelay response regulator activity"/>
    <property type="evidence" value="ECO:0007669"/>
    <property type="project" value="TreeGrafter"/>
</dbReference>
<dbReference type="GO" id="GO:0006355">
    <property type="term" value="P:regulation of DNA-templated transcription"/>
    <property type="evidence" value="ECO:0007669"/>
    <property type="project" value="TreeGrafter"/>
</dbReference>
<dbReference type="Gene3D" id="2.40.50.1020">
    <property type="entry name" value="LytTr DNA-binding domain"/>
    <property type="match status" value="1"/>
</dbReference>
<feature type="domain" description="HTH LytTR-type" evidence="8">
    <location>
        <begin position="139"/>
        <end position="236"/>
    </location>
</feature>
<dbReference type="EMBL" id="PTJC01000006">
    <property type="protein sequence ID" value="PPK86196.1"/>
    <property type="molecule type" value="Genomic_DNA"/>
</dbReference>